<evidence type="ECO:0000313" key="14">
    <source>
        <dbReference type="EMBL" id="MBP2418865.1"/>
    </source>
</evidence>
<protein>
    <recommendedName>
        <fullName evidence="2">histidine kinase</fullName>
        <ecNumber evidence="2">2.7.13.3</ecNumber>
    </recommendedName>
</protein>
<dbReference type="CDD" id="cd16917">
    <property type="entry name" value="HATPase_UhpB-NarQ-NarX-like"/>
    <property type="match status" value="1"/>
</dbReference>
<keyword evidence="8" id="KW-0902">Two-component regulatory system</keyword>
<sequence>MPDRVSSTAPTGAGDTAVPALPRSAQLSDLALAVLLTGLSAVLLKVLSAGLDPADWVFVPLVVLPLALRRSRPRLAAALVVGATLVQAALAVPIGFHDAAVLLALGTLGGWTDRRTGLLGLAAGLLLVAVGAARGFWGYLDRRLGGADLTAVPALSTAGAAVLVVAAWAFGEQARRAREGDMAVRQRADQLERERSQLAELSAAAERTRIAREMHDVVAHGLTVMVVQADGAAYTLPPDADTARTALAQIATTGRTALQEMRQLLGLLRAEDAGSAPAAPAPGLQRLDALVAEARAAGADVTLATDGDLSTLSDLTSLTAYRVVQESLTNARRHGGHVVAVTLRRTDEELLVSVEDSGRNPADPATGAPAAPSPGVGLTGLRERVTATGGRTRVGPLPGGGFAVTAWMPVSAGGAPDSRDGVAR</sequence>
<dbReference type="Gene3D" id="1.20.5.1930">
    <property type="match status" value="1"/>
</dbReference>
<evidence type="ECO:0000256" key="4">
    <source>
        <dbReference type="ARBA" id="ARBA00022679"/>
    </source>
</evidence>
<dbReference type="Pfam" id="PF07730">
    <property type="entry name" value="HisKA_3"/>
    <property type="match status" value="1"/>
</dbReference>
<dbReference type="InterPro" id="IPR050482">
    <property type="entry name" value="Sensor_HK_TwoCompSys"/>
</dbReference>
<keyword evidence="4" id="KW-0808">Transferase</keyword>
<evidence type="ECO:0000313" key="15">
    <source>
        <dbReference type="Proteomes" id="UP000758168"/>
    </source>
</evidence>
<evidence type="ECO:0000256" key="2">
    <source>
        <dbReference type="ARBA" id="ARBA00012438"/>
    </source>
</evidence>
<dbReference type="InterPro" id="IPR036890">
    <property type="entry name" value="HATPase_C_sf"/>
</dbReference>
<dbReference type="InterPro" id="IPR003594">
    <property type="entry name" value="HATPase_dom"/>
</dbReference>
<dbReference type="InterPro" id="IPR011712">
    <property type="entry name" value="Sig_transdc_His_kin_sub3_dim/P"/>
</dbReference>
<keyword evidence="5" id="KW-0547">Nucleotide-binding</keyword>
<feature type="transmembrane region" description="Helical" evidence="10">
    <location>
        <begin position="53"/>
        <end position="68"/>
    </location>
</feature>
<evidence type="ECO:0000259" key="12">
    <source>
        <dbReference type="Pfam" id="PF07730"/>
    </source>
</evidence>
<comment type="catalytic activity">
    <reaction evidence="1">
        <text>ATP + protein L-histidine = ADP + protein N-phospho-L-histidine.</text>
        <dbReference type="EC" id="2.7.13.3"/>
    </reaction>
</comment>
<feature type="domain" description="Signal transduction histidine kinase subgroup 3 dimerisation and phosphoacceptor" evidence="12">
    <location>
        <begin position="206"/>
        <end position="271"/>
    </location>
</feature>
<evidence type="ECO:0000256" key="6">
    <source>
        <dbReference type="ARBA" id="ARBA00022777"/>
    </source>
</evidence>
<evidence type="ECO:0000256" key="8">
    <source>
        <dbReference type="ARBA" id="ARBA00023012"/>
    </source>
</evidence>
<feature type="transmembrane region" description="Helical" evidence="10">
    <location>
        <begin position="149"/>
        <end position="170"/>
    </location>
</feature>
<keyword evidence="3" id="KW-0597">Phosphoprotein</keyword>
<keyword evidence="7" id="KW-0067">ATP-binding</keyword>
<organism evidence="14 15">
    <name type="scientific">Microlunatus capsulatus</name>
    <dbReference type="NCBI Taxonomy" id="99117"/>
    <lineage>
        <taxon>Bacteria</taxon>
        <taxon>Bacillati</taxon>
        <taxon>Actinomycetota</taxon>
        <taxon>Actinomycetes</taxon>
        <taxon>Propionibacteriales</taxon>
        <taxon>Propionibacteriaceae</taxon>
        <taxon>Microlunatus</taxon>
    </lineage>
</organism>
<keyword evidence="10" id="KW-0472">Membrane</keyword>
<evidence type="ECO:0000256" key="5">
    <source>
        <dbReference type="ARBA" id="ARBA00022741"/>
    </source>
</evidence>
<keyword evidence="6 14" id="KW-0418">Kinase</keyword>
<evidence type="ECO:0000259" key="11">
    <source>
        <dbReference type="Pfam" id="PF02518"/>
    </source>
</evidence>
<feature type="compositionally biased region" description="Low complexity" evidence="9">
    <location>
        <begin position="361"/>
        <end position="374"/>
    </location>
</feature>
<dbReference type="Pfam" id="PF23539">
    <property type="entry name" value="DUF7134"/>
    <property type="match status" value="1"/>
</dbReference>
<dbReference type="GO" id="GO:0016301">
    <property type="term" value="F:kinase activity"/>
    <property type="evidence" value="ECO:0007669"/>
    <property type="project" value="UniProtKB-KW"/>
</dbReference>
<dbReference type="PANTHER" id="PTHR24421">
    <property type="entry name" value="NITRATE/NITRITE SENSOR PROTEIN NARX-RELATED"/>
    <property type="match status" value="1"/>
</dbReference>
<feature type="domain" description="DUF7134" evidence="13">
    <location>
        <begin position="23"/>
        <end position="177"/>
    </location>
</feature>
<evidence type="ECO:0000259" key="13">
    <source>
        <dbReference type="Pfam" id="PF23539"/>
    </source>
</evidence>
<dbReference type="Pfam" id="PF02518">
    <property type="entry name" value="HATPase_c"/>
    <property type="match status" value="1"/>
</dbReference>
<evidence type="ECO:0000256" key="7">
    <source>
        <dbReference type="ARBA" id="ARBA00022840"/>
    </source>
</evidence>
<keyword evidence="10" id="KW-1133">Transmembrane helix</keyword>
<feature type="transmembrane region" description="Helical" evidence="10">
    <location>
        <begin position="75"/>
        <end position="96"/>
    </location>
</feature>
<feature type="transmembrane region" description="Helical" evidence="10">
    <location>
        <begin position="116"/>
        <end position="137"/>
    </location>
</feature>
<dbReference type="SUPFAM" id="SSF55874">
    <property type="entry name" value="ATPase domain of HSP90 chaperone/DNA topoisomerase II/histidine kinase"/>
    <property type="match status" value="1"/>
</dbReference>
<feature type="region of interest" description="Disordered" evidence="9">
    <location>
        <begin position="356"/>
        <end position="379"/>
    </location>
</feature>
<keyword evidence="10" id="KW-0812">Transmembrane</keyword>
<dbReference type="EC" id="2.7.13.3" evidence="2"/>
<name>A0ABS4ZDP4_9ACTN</name>
<evidence type="ECO:0000256" key="1">
    <source>
        <dbReference type="ARBA" id="ARBA00000085"/>
    </source>
</evidence>
<dbReference type="Proteomes" id="UP000758168">
    <property type="component" value="Unassembled WGS sequence"/>
</dbReference>
<dbReference type="InterPro" id="IPR055558">
    <property type="entry name" value="DUF7134"/>
</dbReference>
<comment type="caution">
    <text evidence="14">The sequence shown here is derived from an EMBL/GenBank/DDBJ whole genome shotgun (WGS) entry which is preliminary data.</text>
</comment>
<evidence type="ECO:0000256" key="10">
    <source>
        <dbReference type="SAM" id="Phobius"/>
    </source>
</evidence>
<dbReference type="Gene3D" id="3.30.565.10">
    <property type="entry name" value="Histidine kinase-like ATPase, C-terminal domain"/>
    <property type="match status" value="1"/>
</dbReference>
<proteinExistence type="predicted"/>
<dbReference type="RefSeq" id="WP_210058731.1">
    <property type="nucleotide sequence ID" value="NZ_BAAAMH010000007.1"/>
</dbReference>
<reference evidence="14 15" key="1">
    <citation type="submission" date="2021-03" db="EMBL/GenBank/DDBJ databases">
        <title>Sequencing the genomes of 1000 actinobacteria strains.</title>
        <authorList>
            <person name="Klenk H.-P."/>
        </authorList>
    </citation>
    <scope>NUCLEOTIDE SEQUENCE [LARGE SCALE GENOMIC DNA]</scope>
    <source>
        <strain evidence="14 15">DSM 12936</strain>
    </source>
</reference>
<dbReference type="PANTHER" id="PTHR24421:SF10">
    <property type="entry name" value="NITRATE_NITRITE SENSOR PROTEIN NARQ"/>
    <property type="match status" value="1"/>
</dbReference>
<evidence type="ECO:0000256" key="3">
    <source>
        <dbReference type="ARBA" id="ARBA00022553"/>
    </source>
</evidence>
<evidence type="ECO:0000256" key="9">
    <source>
        <dbReference type="SAM" id="MobiDB-lite"/>
    </source>
</evidence>
<accession>A0ABS4ZDP4</accession>
<feature type="domain" description="Histidine kinase/HSP90-like ATPase" evidence="11">
    <location>
        <begin position="319"/>
        <end position="410"/>
    </location>
</feature>
<keyword evidence="15" id="KW-1185">Reference proteome</keyword>
<dbReference type="EMBL" id="JAGIOB010000001">
    <property type="protein sequence ID" value="MBP2418865.1"/>
    <property type="molecule type" value="Genomic_DNA"/>
</dbReference>
<gene>
    <name evidence="14" type="ORF">JOF54_003787</name>
</gene>